<evidence type="ECO:0000256" key="5">
    <source>
        <dbReference type="ARBA" id="ARBA00022826"/>
    </source>
</evidence>
<dbReference type="Gene3D" id="1.10.287.70">
    <property type="match status" value="1"/>
</dbReference>
<evidence type="ECO:0000259" key="14">
    <source>
        <dbReference type="Pfam" id="PF00520"/>
    </source>
</evidence>
<dbReference type="STRING" id="673.AL542_11955"/>
<evidence type="ECO:0000256" key="3">
    <source>
        <dbReference type="ARBA" id="ARBA00022538"/>
    </source>
</evidence>
<keyword evidence="5" id="KW-0631">Potassium channel</keyword>
<dbReference type="Gene3D" id="1.20.120.350">
    <property type="entry name" value="Voltage-gated potassium channels. Chain C"/>
    <property type="match status" value="1"/>
</dbReference>
<keyword evidence="2" id="KW-0813">Transport</keyword>
<evidence type="ECO:0000256" key="4">
    <source>
        <dbReference type="ARBA" id="ARBA00022692"/>
    </source>
</evidence>
<dbReference type="PRINTS" id="PR00169">
    <property type="entry name" value="KCHANNEL"/>
</dbReference>
<dbReference type="SUPFAM" id="SSF81324">
    <property type="entry name" value="Voltage-gated potassium channels"/>
    <property type="match status" value="1"/>
</dbReference>
<dbReference type="Pfam" id="PF00520">
    <property type="entry name" value="Ion_trans"/>
    <property type="match status" value="1"/>
</dbReference>
<name>A0A377HJI9_GRIHO</name>
<protein>
    <submittedName>
        <fullName evidence="15">Voltage-gated potassium channel</fullName>
    </submittedName>
</protein>
<evidence type="ECO:0000256" key="9">
    <source>
        <dbReference type="ARBA" id="ARBA00023065"/>
    </source>
</evidence>
<evidence type="ECO:0000313" key="16">
    <source>
        <dbReference type="Proteomes" id="UP000254512"/>
    </source>
</evidence>
<proteinExistence type="predicted"/>
<comment type="subcellular location">
    <subcellularLocation>
        <location evidence="1">Membrane</location>
        <topology evidence="1">Multi-pass membrane protein</topology>
    </subcellularLocation>
</comment>
<keyword evidence="8 13" id="KW-1133">Transmembrane helix</keyword>
<dbReference type="PANTHER" id="PTHR11537">
    <property type="entry name" value="VOLTAGE-GATED POTASSIUM CHANNEL"/>
    <property type="match status" value="1"/>
</dbReference>
<dbReference type="AlphaFoldDB" id="A0A377HJI9"/>
<keyword evidence="7" id="KW-0630">Potassium</keyword>
<accession>A0A377HJI9</accession>
<organism evidence="15 16">
    <name type="scientific">Grimontia hollisae</name>
    <name type="common">Vibrio hollisae</name>
    <dbReference type="NCBI Taxonomy" id="673"/>
    <lineage>
        <taxon>Bacteria</taxon>
        <taxon>Pseudomonadati</taxon>
        <taxon>Pseudomonadota</taxon>
        <taxon>Gammaproteobacteria</taxon>
        <taxon>Vibrionales</taxon>
        <taxon>Vibrionaceae</taxon>
        <taxon>Grimontia</taxon>
    </lineage>
</organism>
<reference evidence="15 16" key="1">
    <citation type="submission" date="2018-06" db="EMBL/GenBank/DDBJ databases">
        <authorList>
            <consortium name="Pathogen Informatics"/>
            <person name="Doyle S."/>
        </authorList>
    </citation>
    <scope>NUCLEOTIDE SEQUENCE [LARGE SCALE GENOMIC DNA]</scope>
    <source>
        <strain evidence="15 16">NCTC11645</strain>
    </source>
</reference>
<keyword evidence="10 13" id="KW-0472">Membrane</keyword>
<feature type="transmembrane region" description="Helical" evidence="13">
    <location>
        <begin position="123"/>
        <end position="146"/>
    </location>
</feature>
<feature type="transmembrane region" description="Helical" evidence="13">
    <location>
        <begin position="41"/>
        <end position="60"/>
    </location>
</feature>
<feature type="domain" description="Ion transport" evidence="14">
    <location>
        <begin position="17"/>
        <end position="216"/>
    </location>
</feature>
<evidence type="ECO:0000256" key="6">
    <source>
        <dbReference type="ARBA" id="ARBA00022882"/>
    </source>
</evidence>
<evidence type="ECO:0000256" key="1">
    <source>
        <dbReference type="ARBA" id="ARBA00004141"/>
    </source>
</evidence>
<keyword evidence="3" id="KW-0633">Potassium transport</keyword>
<dbReference type="InterPro" id="IPR005821">
    <property type="entry name" value="Ion_trans_dom"/>
</dbReference>
<dbReference type="GeneID" id="58896641"/>
<dbReference type="EMBL" id="UGHD01000002">
    <property type="protein sequence ID" value="STO56193.1"/>
    <property type="molecule type" value="Genomic_DNA"/>
</dbReference>
<evidence type="ECO:0000256" key="12">
    <source>
        <dbReference type="SAM" id="Coils"/>
    </source>
</evidence>
<evidence type="ECO:0000256" key="2">
    <source>
        <dbReference type="ARBA" id="ARBA00022448"/>
    </source>
</evidence>
<dbReference type="Proteomes" id="UP000254512">
    <property type="component" value="Unassembled WGS sequence"/>
</dbReference>
<dbReference type="RefSeq" id="WP_005504005.1">
    <property type="nucleotide sequence ID" value="NZ_CP014056.2"/>
</dbReference>
<evidence type="ECO:0000313" key="15">
    <source>
        <dbReference type="EMBL" id="STO56193.1"/>
    </source>
</evidence>
<feature type="transmembrane region" description="Helical" evidence="13">
    <location>
        <begin position="12"/>
        <end position="35"/>
    </location>
</feature>
<evidence type="ECO:0000256" key="13">
    <source>
        <dbReference type="SAM" id="Phobius"/>
    </source>
</evidence>
<dbReference type="InterPro" id="IPR027359">
    <property type="entry name" value="Volt_channel_dom_sf"/>
</dbReference>
<feature type="coiled-coil region" evidence="12">
    <location>
        <begin position="214"/>
        <end position="248"/>
    </location>
</feature>
<evidence type="ECO:0000256" key="10">
    <source>
        <dbReference type="ARBA" id="ARBA00023136"/>
    </source>
</evidence>
<keyword evidence="11 15" id="KW-0407">Ion channel</keyword>
<evidence type="ECO:0000256" key="7">
    <source>
        <dbReference type="ARBA" id="ARBA00022958"/>
    </source>
</evidence>
<gene>
    <name evidence="15" type="primary">kcsA</name>
    <name evidence="15" type="ORF">NCTC11645_00509</name>
</gene>
<evidence type="ECO:0000256" key="11">
    <source>
        <dbReference type="ARBA" id="ARBA00023303"/>
    </source>
</evidence>
<sequence>MSENDSKNLDLSPMGLLSLLLSFVSLCIVTTLLLLPKNMPLYTLLLNIDTLICLIFLLQITTHFLKSNRKLTYLKKHWIDILASIPVIEALRFARIFQIFRVIRLIQQNHSLLIHMNENRNETTMATILLLLTVIVSTGSATIFVLESPADEANITSLMDAMWWVFVTISTVGYGDHYPVTSAGRAVAIIVIICGVGIFGAITGLVASYITKPQKKEQEKKARSREILEQLLNQQNEMMTRLTAIEKKLEQISPEASSQTQK</sequence>
<keyword evidence="9" id="KW-0406">Ion transport</keyword>
<dbReference type="GO" id="GO:0008076">
    <property type="term" value="C:voltage-gated potassium channel complex"/>
    <property type="evidence" value="ECO:0007669"/>
    <property type="project" value="InterPro"/>
</dbReference>
<feature type="transmembrane region" description="Helical" evidence="13">
    <location>
        <begin position="187"/>
        <end position="211"/>
    </location>
</feature>
<dbReference type="InterPro" id="IPR028325">
    <property type="entry name" value="VG_K_chnl"/>
</dbReference>
<keyword evidence="4 13" id="KW-0812">Transmembrane</keyword>
<dbReference type="KEGG" id="gho:AL542_11955"/>
<dbReference type="PANTHER" id="PTHR11537:SF254">
    <property type="entry name" value="POTASSIUM VOLTAGE-GATED CHANNEL PROTEIN SHAB"/>
    <property type="match status" value="1"/>
</dbReference>
<dbReference type="GO" id="GO:0005249">
    <property type="term" value="F:voltage-gated potassium channel activity"/>
    <property type="evidence" value="ECO:0007669"/>
    <property type="project" value="InterPro"/>
</dbReference>
<evidence type="ECO:0000256" key="8">
    <source>
        <dbReference type="ARBA" id="ARBA00022989"/>
    </source>
</evidence>
<dbReference type="GO" id="GO:0001508">
    <property type="term" value="P:action potential"/>
    <property type="evidence" value="ECO:0007669"/>
    <property type="project" value="TreeGrafter"/>
</dbReference>
<keyword evidence="6" id="KW-0851">Voltage-gated channel</keyword>
<feature type="transmembrane region" description="Helical" evidence="13">
    <location>
        <begin position="158"/>
        <end position="175"/>
    </location>
</feature>
<keyword evidence="12" id="KW-0175">Coiled coil</keyword>